<proteinExistence type="predicted"/>
<dbReference type="RefSeq" id="WP_107890991.1">
    <property type="nucleotide sequence ID" value="NZ_NHSI01000055.1"/>
</dbReference>
<dbReference type="AlphaFoldDB" id="A0A2T5BV83"/>
<dbReference type="OrthoDB" id="7771437at2"/>
<protein>
    <recommendedName>
        <fullName evidence="4">Yip1-like protein</fullName>
    </recommendedName>
</protein>
<comment type="caution">
    <text evidence="2">The sequence shown here is derived from an EMBL/GenBank/DDBJ whole genome shotgun (WGS) entry which is preliminary data.</text>
</comment>
<gene>
    <name evidence="2" type="ORF">C8N32_10210</name>
</gene>
<keyword evidence="1" id="KW-0472">Membrane</keyword>
<feature type="transmembrane region" description="Helical" evidence="1">
    <location>
        <begin position="103"/>
        <end position="122"/>
    </location>
</feature>
<dbReference type="Proteomes" id="UP000243859">
    <property type="component" value="Unassembled WGS sequence"/>
</dbReference>
<feature type="transmembrane region" description="Helical" evidence="1">
    <location>
        <begin position="31"/>
        <end position="50"/>
    </location>
</feature>
<name>A0A2T5BV83_9RHOB</name>
<dbReference type="EMBL" id="QAAA01000002">
    <property type="protein sequence ID" value="PTN03489.1"/>
    <property type="molecule type" value="Genomic_DNA"/>
</dbReference>
<evidence type="ECO:0008006" key="4">
    <source>
        <dbReference type="Google" id="ProtNLM"/>
    </source>
</evidence>
<keyword evidence="1" id="KW-1133">Transmembrane helix</keyword>
<feature type="transmembrane region" description="Helical" evidence="1">
    <location>
        <begin position="128"/>
        <end position="152"/>
    </location>
</feature>
<feature type="transmembrane region" description="Helical" evidence="1">
    <location>
        <begin position="70"/>
        <end position="91"/>
    </location>
</feature>
<keyword evidence="1" id="KW-0812">Transmembrane</keyword>
<reference evidence="2 3" key="1">
    <citation type="submission" date="2018-04" db="EMBL/GenBank/DDBJ databases">
        <title>Genomic Encyclopedia of Archaeal and Bacterial Type Strains, Phase II (KMG-II): from individual species to whole genera.</title>
        <authorList>
            <person name="Goeker M."/>
        </authorList>
    </citation>
    <scope>NUCLEOTIDE SEQUENCE [LARGE SCALE GENOMIC DNA]</scope>
    <source>
        <strain evidence="2 3">DSM 18064</strain>
    </source>
</reference>
<accession>A0A2T5BV83</accession>
<evidence type="ECO:0000256" key="1">
    <source>
        <dbReference type="SAM" id="Phobius"/>
    </source>
</evidence>
<organism evidence="2 3">
    <name type="scientific">Rhodovulum imhoffii</name>
    <dbReference type="NCBI Taxonomy" id="365340"/>
    <lineage>
        <taxon>Bacteria</taxon>
        <taxon>Pseudomonadati</taxon>
        <taxon>Pseudomonadota</taxon>
        <taxon>Alphaproteobacteria</taxon>
        <taxon>Rhodobacterales</taxon>
        <taxon>Paracoccaceae</taxon>
        <taxon>Rhodovulum</taxon>
    </lineage>
</organism>
<evidence type="ECO:0000313" key="3">
    <source>
        <dbReference type="Proteomes" id="UP000243859"/>
    </source>
</evidence>
<sequence length="162" mass="17521">MSLTLEVLSTWRNPRAAMRRQLAAGQREDRAIVYLMVACLLVFVSQWPGLARQAYHDPEIPLDARIGGALMAWMFLAPLIFYGLAAVSHLVSRAFGGQGTWYSARLALFWSLLAVSPVWLLHGLVAGFIGAGAALGLVATVLAVAFLAIWLLSLAEAEKIGT</sequence>
<evidence type="ECO:0000313" key="2">
    <source>
        <dbReference type="EMBL" id="PTN03489.1"/>
    </source>
</evidence>
<keyword evidence="3" id="KW-1185">Reference proteome</keyword>